<reference evidence="9 10" key="1">
    <citation type="submission" date="2018-10" db="EMBL/GenBank/DDBJ databases">
        <title>Phylogenomics of Brevibacillus.</title>
        <authorList>
            <person name="Dunlap C."/>
        </authorList>
    </citation>
    <scope>NUCLEOTIDE SEQUENCE [LARGE SCALE GENOMIC DNA]</scope>
    <source>
        <strain evidence="9 10">JCM 15774</strain>
    </source>
</reference>
<gene>
    <name evidence="9" type="ORF">EDM59_11395</name>
</gene>
<dbReference type="SUPFAM" id="SSF50022">
    <property type="entry name" value="ISP domain"/>
    <property type="match status" value="1"/>
</dbReference>
<evidence type="ECO:0000256" key="5">
    <source>
        <dbReference type="ARBA" id="ARBA00023157"/>
    </source>
</evidence>
<protein>
    <submittedName>
        <fullName evidence="9">Rieske (2Fe-2S) protein</fullName>
    </submittedName>
</protein>
<keyword evidence="4" id="KW-0411">Iron-sulfur</keyword>
<dbReference type="RefSeq" id="WP_122923708.1">
    <property type="nucleotide sequence ID" value="NZ_RHHU01000005.1"/>
</dbReference>
<dbReference type="Proteomes" id="UP000269573">
    <property type="component" value="Unassembled WGS sequence"/>
</dbReference>
<dbReference type="GO" id="GO:0051537">
    <property type="term" value="F:2 iron, 2 sulfur cluster binding"/>
    <property type="evidence" value="ECO:0007669"/>
    <property type="project" value="UniProtKB-KW"/>
</dbReference>
<feature type="transmembrane region" description="Helical" evidence="7">
    <location>
        <begin position="31"/>
        <end position="50"/>
    </location>
</feature>
<keyword evidence="2" id="KW-0479">Metal-binding</keyword>
<dbReference type="Pfam" id="PF00355">
    <property type="entry name" value="Rieske"/>
    <property type="match status" value="1"/>
</dbReference>
<keyword evidence="3" id="KW-0408">Iron</keyword>
<feature type="region of interest" description="Disordered" evidence="6">
    <location>
        <begin position="1"/>
        <end position="23"/>
    </location>
</feature>
<dbReference type="PROSITE" id="PS51296">
    <property type="entry name" value="RIESKE"/>
    <property type="match status" value="1"/>
</dbReference>
<comment type="caution">
    <text evidence="9">The sequence shown here is derived from an EMBL/GenBank/DDBJ whole genome shotgun (WGS) entry which is preliminary data.</text>
</comment>
<dbReference type="GO" id="GO:0046872">
    <property type="term" value="F:metal ion binding"/>
    <property type="evidence" value="ECO:0007669"/>
    <property type="project" value="UniProtKB-KW"/>
</dbReference>
<keyword evidence="7" id="KW-1133">Transmembrane helix</keyword>
<dbReference type="InterPro" id="IPR006311">
    <property type="entry name" value="TAT_signal"/>
</dbReference>
<dbReference type="EMBL" id="RHHU01000005">
    <property type="protein sequence ID" value="RNB86760.1"/>
    <property type="molecule type" value="Genomic_DNA"/>
</dbReference>
<name>A0A3M8DF36_9BACL</name>
<dbReference type="GO" id="GO:0004497">
    <property type="term" value="F:monooxygenase activity"/>
    <property type="evidence" value="ECO:0007669"/>
    <property type="project" value="UniProtKB-ARBA"/>
</dbReference>
<keyword evidence="7" id="KW-0812">Transmembrane</keyword>
<evidence type="ECO:0000256" key="4">
    <source>
        <dbReference type="ARBA" id="ARBA00023014"/>
    </source>
</evidence>
<sequence length="174" mass="19207">MEENKREIPAEDDNYTHNIQKSNERSLDRRGFLKTMVGAAGAFAVATIPWGTMAAKEMLSGGKKEYAGKKIVDVAAIKPGEAVEFAYPTEHEGALLIRVGENEYKAYQNACTHLKCPVFWSKEESELLCPCHHGKFDVKTGSPLAGPPRRPLPEIQLEIKNGAIYAMGVKPYEA</sequence>
<dbReference type="InterPro" id="IPR014349">
    <property type="entry name" value="Rieske_Fe-S_prot"/>
</dbReference>
<dbReference type="AlphaFoldDB" id="A0A3M8DF36"/>
<evidence type="ECO:0000256" key="2">
    <source>
        <dbReference type="ARBA" id="ARBA00022723"/>
    </source>
</evidence>
<keyword evidence="10" id="KW-1185">Reference proteome</keyword>
<evidence type="ECO:0000313" key="9">
    <source>
        <dbReference type="EMBL" id="RNB86760.1"/>
    </source>
</evidence>
<keyword evidence="1" id="KW-0001">2Fe-2S</keyword>
<keyword evidence="7" id="KW-0472">Membrane</keyword>
<feature type="domain" description="Rieske" evidence="8">
    <location>
        <begin position="69"/>
        <end position="166"/>
    </location>
</feature>
<dbReference type="GO" id="GO:0016705">
    <property type="term" value="F:oxidoreductase activity, acting on paired donors, with incorporation or reduction of molecular oxygen"/>
    <property type="evidence" value="ECO:0007669"/>
    <property type="project" value="UniProtKB-ARBA"/>
</dbReference>
<dbReference type="CDD" id="cd03467">
    <property type="entry name" value="Rieske"/>
    <property type="match status" value="1"/>
</dbReference>
<evidence type="ECO:0000256" key="7">
    <source>
        <dbReference type="SAM" id="Phobius"/>
    </source>
</evidence>
<evidence type="ECO:0000259" key="8">
    <source>
        <dbReference type="PROSITE" id="PS51296"/>
    </source>
</evidence>
<evidence type="ECO:0000256" key="3">
    <source>
        <dbReference type="ARBA" id="ARBA00023004"/>
    </source>
</evidence>
<evidence type="ECO:0000256" key="6">
    <source>
        <dbReference type="SAM" id="MobiDB-lite"/>
    </source>
</evidence>
<keyword evidence="5" id="KW-1015">Disulfide bond</keyword>
<accession>A0A3M8DF36</accession>
<evidence type="ECO:0000256" key="1">
    <source>
        <dbReference type="ARBA" id="ARBA00022714"/>
    </source>
</evidence>
<dbReference type="InterPro" id="IPR017941">
    <property type="entry name" value="Rieske_2Fe-2S"/>
</dbReference>
<dbReference type="PANTHER" id="PTHR10134">
    <property type="entry name" value="CYTOCHROME B-C1 COMPLEX SUBUNIT RIESKE, MITOCHONDRIAL"/>
    <property type="match status" value="1"/>
</dbReference>
<dbReference type="Gene3D" id="2.102.10.10">
    <property type="entry name" value="Rieske [2Fe-2S] iron-sulphur domain"/>
    <property type="match status" value="1"/>
</dbReference>
<organism evidence="9 10">
    <name type="scientific">Brevibacillus nitrificans</name>
    <dbReference type="NCBI Taxonomy" id="651560"/>
    <lineage>
        <taxon>Bacteria</taxon>
        <taxon>Bacillati</taxon>
        <taxon>Bacillota</taxon>
        <taxon>Bacilli</taxon>
        <taxon>Bacillales</taxon>
        <taxon>Paenibacillaceae</taxon>
        <taxon>Brevibacillus</taxon>
    </lineage>
</organism>
<evidence type="ECO:0000313" key="10">
    <source>
        <dbReference type="Proteomes" id="UP000269573"/>
    </source>
</evidence>
<dbReference type="InterPro" id="IPR036922">
    <property type="entry name" value="Rieske_2Fe-2S_sf"/>
</dbReference>
<dbReference type="PROSITE" id="PS51318">
    <property type="entry name" value="TAT"/>
    <property type="match status" value="1"/>
</dbReference>
<proteinExistence type="predicted"/>